<dbReference type="InterPro" id="IPR000073">
    <property type="entry name" value="AB_hydrolase_1"/>
</dbReference>
<dbReference type="GO" id="GO:0016787">
    <property type="term" value="F:hydrolase activity"/>
    <property type="evidence" value="ECO:0007669"/>
    <property type="project" value="UniProtKB-KW"/>
</dbReference>
<keyword evidence="3" id="KW-1185">Reference proteome</keyword>
<organism evidence="2 3">
    <name type="scientific">Tetrahymena thermophila (strain SB210)</name>
    <dbReference type="NCBI Taxonomy" id="312017"/>
    <lineage>
        <taxon>Eukaryota</taxon>
        <taxon>Sar</taxon>
        <taxon>Alveolata</taxon>
        <taxon>Ciliophora</taxon>
        <taxon>Intramacronucleata</taxon>
        <taxon>Oligohymenophorea</taxon>
        <taxon>Hymenostomatida</taxon>
        <taxon>Tetrahymenina</taxon>
        <taxon>Tetrahymenidae</taxon>
        <taxon>Tetrahymena</taxon>
    </lineage>
</organism>
<evidence type="ECO:0000313" key="2">
    <source>
        <dbReference type="EMBL" id="EAR98709.1"/>
    </source>
</evidence>
<gene>
    <name evidence="2" type="ORF">TTHERM_00582150</name>
</gene>
<dbReference type="FunCoup" id="Q23Q75">
    <property type="interactions" value="9"/>
</dbReference>
<dbReference type="EMBL" id="GG662649">
    <property type="protein sequence ID" value="EAR98709.1"/>
    <property type="molecule type" value="Genomic_DNA"/>
</dbReference>
<dbReference type="InterPro" id="IPR029058">
    <property type="entry name" value="AB_hydrolase_fold"/>
</dbReference>
<proteinExistence type="predicted"/>
<dbReference type="InterPro" id="IPR051044">
    <property type="entry name" value="MAG_DAG_Lipase"/>
</dbReference>
<dbReference type="KEGG" id="tet:TTHERM_00582150"/>
<name>Q23Q75_TETTS</name>
<feature type="domain" description="Serine aminopeptidase S33" evidence="1">
    <location>
        <begin position="70"/>
        <end position="310"/>
    </location>
</feature>
<dbReference type="STRING" id="312017.Q23Q75"/>
<dbReference type="eggNOG" id="KOG1455">
    <property type="taxonomic scope" value="Eukaryota"/>
</dbReference>
<dbReference type="Gene3D" id="3.40.50.1820">
    <property type="entry name" value="alpha/beta hydrolase"/>
    <property type="match status" value="1"/>
</dbReference>
<reference evidence="3" key="1">
    <citation type="journal article" date="2006" name="PLoS Biol.">
        <title>Macronuclear genome sequence of the ciliate Tetrahymena thermophila, a model eukaryote.</title>
        <authorList>
            <person name="Eisen J.A."/>
            <person name="Coyne R.S."/>
            <person name="Wu M."/>
            <person name="Wu D."/>
            <person name="Thiagarajan M."/>
            <person name="Wortman J.R."/>
            <person name="Badger J.H."/>
            <person name="Ren Q."/>
            <person name="Amedeo P."/>
            <person name="Jones K.M."/>
            <person name="Tallon L.J."/>
            <person name="Delcher A.L."/>
            <person name="Salzberg S.L."/>
            <person name="Silva J.C."/>
            <person name="Haas B.J."/>
            <person name="Majoros W.H."/>
            <person name="Farzad M."/>
            <person name="Carlton J.M."/>
            <person name="Smith R.K. Jr."/>
            <person name="Garg J."/>
            <person name="Pearlman R.E."/>
            <person name="Karrer K.M."/>
            <person name="Sun L."/>
            <person name="Manning G."/>
            <person name="Elde N.C."/>
            <person name="Turkewitz A.P."/>
            <person name="Asai D.J."/>
            <person name="Wilkes D.E."/>
            <person name="Wang Y."/>
            <person name="Cai H."/>
            <person name="Collins K."/>
            <person name="Stewart B.A."/>
            <person name="Lee S.R."/>
            <person name="Wilamowska K."/>
            <person name="Weinberg Z."/>
            <person name="Ruzzo W.L."/>
            <person name="Wloga D."/>
            <person name="Gaertig J."/>
            <person name="Frankel J."/>
            <person name="Tsao C.-C."/>
            <person name="Gorovsky M.A."/>
            <person name="Keeling P.J."/>
            <person name="Waller R.F."/>
            <person name="Patron N.J."/>
            <person name="Cherry J.M."/>
            <person name="Stover N.A."/>
            <person name="Krieger C.J."/>
            <person name="del Toro C."/>
            <person name="Ryder H.F."/>
            <person name="Williamson S.C."/>
            <person name="Barbeau R.A."/>
            <person name="Hamilton E.P."/>
            <person name="Orias E."/>
        </authorList>
    </citation>
    <scope>NUCLEOTIDE SEQUENCE [LARGE SCALE GENOMIC DNA]</scope>
    <source>
        <strain evidence="3">SB210</strain>
    </source>
</reference>
<dbReference type="InterPro" id="IPR022742">
    <property type="entry name" value="Hydrolase_4"/>
</dbReference>
<dbReference type="InParanoid" id="Q23Q75"/>
<dbReference type="PRINTS" id="PR00111">
    <property type="entry name" value="ABHYDROLASE"/>
</dbReference>
<dbReference type="GeneID" id="7843430"/>
<keyword evidence="2" id="KW-0378">Hydrolase</keyword>
<sequence>MNIHDYHHNPTLRYDYCKKIMKISQIDNPTDLKQIPGLEEEGFKEVGAVNFIVTDNQYKICVHREPAQGDVKAVLILMHGYNGHMKRAQHIAKQLAQEGIEVIGYDQRGFGKSEGPKGYIESLEQMIDDFEEFYKQIIVEHYQYKQRGLPIFMGGLSLGGMLSYRVGLKYPDRFKGIVMMAPAIQPFPLQYKFIYYLAVTLGKIMPKGNFISTGAWNSNKYNEAEINIKKDPLQYTQKPPFSSLSSVIKGLYNTNETFEQFTCPFLCIMGDLEKIVDPFLGFDLEHKSPSQDKTVKYYQQVWHNIWQEPEIYDINKDVIQWIQQRIN</sequence>
<dbReference type="OrthoDB" id="2498029at2759"/>
<dbReference type="PANTHER" id="PTHR11614">
    <property type="entry name" value="PHOSPHOLIPASE-RELATED"/>
    <property type="match status" value="1"/>
</dbReference>
<dbReference type="SUPFAM" id="SSF53474">
    <property type="entry name" value="alpha/beta-Hydrolases"/>
    <property type="match status" value="1"/>
</dbReference>
<dbReference type="Pfam" id="PF12146">
    <property type="entry name" value="Hydrolase_4"/>
    <property type="match status" value="1"/>
</dbReference>
<dbReference type="RefSeq" id="XP_001018954.1">
    <property type="nucleotide sequence ID" value="XM_001018954.1"/>
</dbReference>
<dbReference type="HOGENOM" id="CLU_026209_7_2_1"/>
<dbReference type="Proteomes" id="UP000009168">
    <property type="component" value="Unassembled WGS sequence"/>
</dbReference>
<dbReference type="ESTHER" id="tetts-q23q75">
    <property type="family name" value="Monoglyceridelipase_lysophospholip"/>
</dbReference>
<accession>Q23Q75</accession>
<protein>
    <submittedName>
        <fullName evidence="2">Alpha/beta fold hydrolase</fullName>
    </submittedName>
</protein>
<dbReference type="OMA" id="ANPQQCR"/>
<dbReference type="AlphaFoldDB" id="Q23Q75"/>
<evidence type="ECO:0000259" key="1">
    <source>
        <dbReference type="Pfam" id="PF12146"/>
    </source>
</evidence>
<evidence type="ECO:0000313" key="3">
    <source>
        <dbReference type="Proteomes" id="UP000009168"/>
    </source>
</evidence>